<dbReference type="KEGG" id="pgz:C2E15_05335"/>
<evidence type="ECO:0000313" key="1">
    <source>
        <dbReference type="EMBL" id="AUX92555.1"/>
    </source>
</evidence>
<dbReference type="Proteomes" id="UP000238365">
    <property type="component" value="Chromosome"/>
</dbReference>
<keyword evidence="2" id="KW-1185">Reference proteome</keyword>
<protein>
    <submittedName>
        <fullName evidence="1">Uncharacterized protein</fullName>
    </submittedName>
</protein>
<evidence type="ECO:0000313" key="2">
    <source>
        <dbReference type="Proteomes" id="UP000238365"/>
    </source>
</evidence>
<accession>A0A1X1DJJ7</accession>
<reference evidence="1 2" key="1">
    <citation type="submission" date="2018-01" db="EMBL/GenBank/DDBJ databases">
        <title>Complete and assembled Genome of Pantoea gaviniae DSM22758T.</title>
        <authorList>
            <person name="Stevens M.J.A."/>
            <person name="Zurfluh K."/>
            <person name="Stephan R."/>
        </authorList>
    </citation>
    <scope>NUCLEOTIDE SEQUENCE [LARGE SCALE GENOMIC DNA]</scope>
    <source>
        <strain evidence="1 2">DSM 22758</strain>
    </source>
</reference>
<sequence>MRLFMAVGTEKASSAVFSSEELVRIGQWSTLLRELLKGKGEMWSAADEALFHRLHSTLPLTDGAALTRDAD</sequence>
<name>A0A1X1DJJ7_9GAMM</name>
<dbReference type="AlphaFoldDB" id="A0A1X1DJJ7"/>
<gene>
    <name evidence="1" type="ORF">C2E15_05335</name>
</gene>
<proteinExistence type="predicted"/>
<dbReference type="EMBL" id="CP026377">
    <property type="protein sequence ID" value="AUX92555.1"/>
    <property type="molecule type" value="Genomic_DNA"/>
</dbReference>
<organism evidence="1 2">
    <name type="scientific">Mixta gaviniae</name>
    <dbReference type="NCBI Taxonomy" id="665914"/>
    <lineage>
        <taxon>Bacteria</taxon>
        <taxon>Pseudomonadati</taxon>
        <taxon>Pseudomonadota</taxon>
        <taxon>Gammaproteobacteria</taxon>
        <taxon>Enterobacterales</taxon>
        <taxon>Erwiniaceae</taxon>
        <taxon>Mixta</taxon>
    </lineage>
</organism>